<dbReference type="AlphaFoldDB" id="A0A1V8T4U9"/>
<reference evidence="4" key="1">
    <citation type="submission" date="2017-03" db="EMBL/GenBank/DDBJ databases">
        <title>Genomes of endolithic fungi from Antarctica.</title>
        <authorList>
            <person name="Coleine C."/>
            <person name="Masonjones S."/>
            <person name="Stajich J.E."/>
        </authorList>
    </citation>
    <scope>NUCLEOTIDE SEQUENCE [LARGE SCALE GENOMIC DNA]</scope>
    <source>
        <strain evidence="4">CCFEE 5527</strain>
    </source>
</reference>
<feature type="chain" id="PRO_5012528804" description="Solute carrier family 40 protein" evidence="2">
    <location>
        <begin position="21"/>
        <end position="520"/>
    </location>
</feature>
<keyword evidence="1" id="KW-0812">Transmembrane</keyword>
<keyword evidence="4" id="KW-1185">Reference proteome</keyword>
<keyword evidence="1" id="KW-0472">Membrane</keyword>
<evidence type="ECO:0008006" key="5">
    <source>
        <dbReference type="Google" id="ProtNLM"/>
    </source>
</evidence>
<keyword evidence="2" id="KW-0732">Signal</keyword>
<gene>
    <name evidence="3" type="ORF">B0A48_08928</name>
</gene>
<comment type="caution">
    <text evidence="3">The sequence shown here is derived from an EMBL/GenBank/DDBJ whole genome shotgun (WGS) entry which is preliminary data.</text>
</comment>
<evidence type="ECO:0000313" key="3">
    <source>
        <dbReference type="EMBL" id="OQO06339.1"/>
    </source>
</evidence>
<evidence type="ECO:0000256" key="2">
    <source>
        <dbReference type="SAM" id="SignalP"/>
    </source>
</evidence>
<evidence type="ECO:0000313" key="4">
    <source>
        <dbReference type="Proteomes" id="UP000192596"/>
    </source>
</evidence>
<feature type="transmembrane region" description="Helical" evidence="1">
    <location>
        <begin position="490"/>
        <end position="512"/>
    </location>
</feature>
<feature type="transmembrane region" description="Helical" evidence="1">
    <location>
        <begin position="253"/>
        <end position="273"/>
    </location>
</feature>
<feature type="transmembrane region" description="Helical" evidence="1">
    <location>
        <begin position="429"/>
        <end position="450"/>
    </location>
</feature>
<name>A0A1V8T4U9_9PEZI</name>
<dbReference type="Proteomes" id="UP000192596">
    <property type="component" value="Unassembled WGS sequence"/>
</dbReference>
<dbReference type="InParanoid" id="A0A1V8T4U9"/>
<accession>A0A1V8T4U9</accession>
<keyword evidence="1" id="KW-1133">Transmembrane helix</keyword>
<dbReference type="OrthoDB" id="5392263at2759"/>
<sequence length="520" mass="57215">MPKPYVLLMLFAFLFRAVDSILDTIACCEKVDAARNLFDQHHVRLDVPYSACDWHFVNATTPAVQVFIPYEICAATCEGGSSSDRGDSTAWMAPLAQFLLPSINFSMGIPRRRLFVPTWTLGQGRLSFVTSPLLLLLRIIDLALWVAFIIATAGPLMISALTETILDINVFSVLSSRKYSNFSSTSRVRLSLAIKSGNLRQQIGSDTGPHCPPSGSDDSSVEPLFELSEAIDHLDRDHQPQKLLDLLNAQTEWATIVGYPVLFCIVGFVYARLDLEDAPPSADAPLVLTFGVKWMIVVHVVIVSGCLLSNNNPSTASSLVRGSLFPETRAALPSVYTSRYQPVSIWSRDSSKQIRLDQITHHCDNNVSGQPSGTPCRDKQEHAMLRTICQDLRIGVWQYLFAIISSALTLTTLPSIAGAYLTYQTAPKVFSCLSLTLACYAGSQILVIFLHELKRHTSASHKPRTASPAAPANHLCRDRLWFDVKYAVHVAYYASLLPLYLIACLISLLVALGEPIMSAA</sequence>
<feature type="transmembrane region" description="Helical" evidence="1">
    <location>
        <begin position="399"/>
        <end position="423"/>
    </location>
</feature>
<feature type="signal peptide" evidence="2">
    <location>
        <begin position="1"/>
        <end position="20"/>
    </location>
</feature>
<organism evidence="3 4">
    <name type="scientific">Cryoendolithus antarcticus</name>
    <dbReference type="NCBI Taxonomy" id="1507870"/>
    <lineage>
        <taxon>Eukaryota</taxon>
        <taxon>Fungi</taxon>
        <taxon>Dikarya</taxon>
        <taxon>Ascomycota</taxon>
        <taxon>Pezizomycotina</taxon>
        <taxon>Dothideomycetes</taxon>
        <taxon>Dothideomycetidae</taxon>
        <taxon>Cladosporiales</taxon>
        <taxon>Cladosporiaceae</taxon>
        <taxon>Cryoendolithus</taxon>
    </lineage>
</organism>
<proteinExistence type="predicted"/>
<evidence type="ECO:0000256" key="1">
    <source>
        <dbReference type="SAM" id="Phobius"/>
    </source>
</evidence>
<protein>
    <recommendedName>
        <fullName evidence="5">Solute carrier family 40 protein</fullName>
    </recommendedName>
</protein>
<feature type="transmembrane region" description="Helical" evidence="1">
    <location>
        <begin position="135"/>
        <end position="158"/>
    </location>
</feature>
<feature type="transmembrane region" description="Helical" evidence="1">
    <location>
        <begin position="285"/>
        <end position="308"/>
    </location>
</feature>
<dbReference type="EMBL" id="NAJO01000017">
    <property type="protein sequence ID" value="OQO06339.1"/>
    <property type="molecule type" value="Genomic_DNA"/>
</dbReference>